<feature type="domain" description="Exportin-2 C-terminal" evidence="1">
    <location>
        <begin position="164"/>
        <end position="220"/>
    </location>
</feature>
<feature type="domain" description="Exportin-2 C-terminal" evidence="1">
    <location>
        <begin position="228"/>
        <end position="320"/>
    </location>
</feature>
<feature type="domain" description="Exportin-2 central" evidence="2">
    <location>
        <begin position="101"/>
        <end position="163"/>
    </location>
</feature>
<keyword evidence="4" id="KW-1185">Reference proteome</keyword>
<dbReference type="Proteomes" id="UP001161247">
    <property type="component" value="Chromosome 5"/>
</dbReference>
<evidence type="ECO:0000259" key="2">
    <source>
        <dbReference type="Pfam" id="PF08506"/>
    </source>
</evidence>
<dbReference type="GO" id="GO:0005829">
    <property type="term" value="C:cytosol"/>
    <property type="evidence" value="ECO:0007669"/>
    <property type="project" value="TreeGrafter"/>
</dbReference>
<dbReference type="GO" id="GO:0031267">
    <property type="term" value="F:small GTPase binding"/>
    <property type="evidence" value="ECO:0007669"/>
    <property type="project" value="InterPro"/>
</dbReference>
<dbReference type="AlphaFoldDB" id="A0AAV1DCY3"/>
<dbReference type="InterPro" id="IPR005043">
    <property type="entry name" value="XPO2_C"/>
</dbReference>
<protein>
    <submittedName>
        <fullName evidence="3">OLC1v1004628C1</fullName>
    </submittedName>
</protein>
<organism evidence="3 4">
    <name type="scientific">Oldenlandia corymbosa var. corymbosa</name>
    <dbReference type="NCBI Taxonomy" id="529605"/>
    <lineage>
        <taxon>Eukaryota</taxon>
        <taxon>Viridiplantae</taxon>
        <taxon>Streptophyta</taxon>
        <taxon>Embryophyta</taxon>
        <taxon>Tracheophyta</taxon>
        <taxon>Spermatophyta</taxon>
        <taxon>Magnoliopsida</taxon>
        <taxon>eudicotyledons</taxon>
        <taxon>Gunneridae</taxon>
        <taxon>Pentapetalae</taxon>
        <taxon>asterids</taxon>
        <taxon>lamiids</taxon>
        <taxon>Gentianales</taxon>
        <taxon>Rubiaceae</taxon>
        <taxon>Rubioideae</taxon>
        <taxon>Spermacoceae</taxon>
        <taxon>Hedyotis-Oldenlandia complex</taxon>
        <taxon>Oldenlandia</taxon>
    </lineage>
</organism>
<accession>A0AAV1DCY3</accession>
<feature type="domain" description="Exportin-2 central" evidence="2">
    <location>
        <begin position="1"/>
        <end position="100"/>
    </location>
</feature>
<dbReference type="GO" id="GO:0006611">
    <property type="term" value="P:protein export from nucleus"/>
    <property type="evidence" value="ECO:0007669"/>
    <property type="project" value="TreeGrafter"/>
</dbReference>
<evidence type="ECO:0000313" key="4">
    <source>
        <dbReference type="Proteomes" id="UP001161247"/>
    </source>
</evidence>
<dbReference type="PANTHER" id="PTHR10997">
    <property type="entry name" value="IMPORTIN-7, 8, 11"/>
    <property type="match status" value="1"/>
</dbReference>
<dbReference type="EMBL" id="OX459122">
    <property type="protein sequence ID" value="CAI9105650.1"/>
    <property type="molecule type" value="Genomic_DNA"/>
</dbReference>
<reference evidence="3" key="1">
    <citation type="submission" date="2023-03" db="EMBL/GenBank/DDBJ databases">
        <authorList>
            <person name="Julca I."/>
        </authorList>
    </citation>
    <scope>NUCLEOTIDE SEQUENCE</scope>
</reference>
<dbReference type="InterPro" id="IPR011989">
    <property type="entry name" value="ARM-like"/>
</dbReference>
<dbReference type="Gene3D" id="1.25.10.10">
    <property type="entry name" value="Leucine-rich Repeat Variant"/>
    <property type="match status" value="3"/>
</dbReference>
<dbReference type="PANTHER" id="PTHR10997:SF8">
    <property type="entry name" value="EXPORTIN-2"/>
    <property type="match status" value="1"/>
</dbReference>
<evidence type="ECO:0000313" key="3">
    <source>
        <dbReference type="EMBL" id="CAI9105650.1"/>
    </source>
</evidence>
<evidence type="ECO:0000259" key="1">
    <source>
        <dbReference type="Pfam" id="PF03378"/>
    </source>
</evidence>
<proteinExistence type="predicted"/>
<sequence>MCEWMVEFKTYLTLKYLAFVTVNEADEEMEVLVDELRATVCVNISVHMEKGEESFIKDYLSGFVEVVCDFLRVASSSSSREKLIVAAIKFLTRVSMSVRHVIVPELQSMDLNGFPFLKAGALKFFTVFKIEIEKPVALMLLPDMVAFLNSESNVVHSYAVTCIEKILLVKDDGRPRFTSTDIAYFLDSLMANLFTALQKSESGENHYLMKCVMRVLGVAEMRSLRYPVDEFIHNLVIFMCRFLIKYGADKLVVSINAVKNDLFHKLLEMFWVPNLEDAASYMERKITSVSSSKLLCELPDIWESGLAGKLLNSIVTLVSRFPRLYNVQRKEEDPLKEIKDPKQYFVVSLGKLCAASPRLYTSIITDNLD</sequence>
<dbReference type="GO" id="GO:0005635">
    <property type="term" value="C:nuclear envelope"/>
    <property type="evidence" value="ECO:0007669"/>
    <property type="project" value="TreeGrafter"/>
</dbReference>
<dbReference type="InterPro" id="IPR013713">
    <property type="entry name" value="XPO2_central"/>
</dbReference>
<dbReference type="GO" id="GO:0005049">
    <property type="term" value="F:nuclear export signal receptor activity"/>
    <property type="evidence" value="ECO:0007669"/>
    <property type="project" value="TreeGrafter"/>
</dbReference>
<dbReference type="Pfam" id="PF08506">
    <property type="entry name" value="Cse1"/>
    <property type="match status" value="2"/>
</dbReference>
<name>A0AAV1DCY3_OLDCO</name>
<gene>
    <name evidence="3" type="ORF">OLC1_LOCUS14298</name>
</gene>
<dbReference type="Pfam" id="PF03378">
    <property type="entry name" value="CAS_CSE1"/>
    <property type="match status" value="2"/>
</dbReference>
<dbReference type="GO" id="GO:0006606">
    <property type="term" value="P:protein import into nucleus"/>
    <property type="evidence" value="ECO:0007669"/>
    <property type="project" value="TreeGrafter"/>
</dbReference>
<dbReference type="InterPro" id="IPR016024">
    <property type="entry name" value="ARM-type_fold"/>
</dbReference>
<dbReference type="SUPFAM" id="SSF48371">
    <property type="entry name" value="ARM repeat"/>
    <property type="match status" value="1"/>
</dbReference>